<organism evidence="1">
    <name type="scientific">Anguilla anguilla</name>
    <name type="common">European freshwater eel</name>
    <name type="synonym">Muraena anguilla</name>
    <dbReference type="NCBI Taxonomy" id="7936"/>
    <lineage>
        <taxon>Eukaryota</taxon>
        <taxon>Metazoa</taxon>
        <taxon>Chordata</taxon>
        <taxon>Craniata</taxon>
        <taxon>Vertebrata</taxon>
        <taxon>Euteleostomi</taxon>
        <taxon>Actinopterygii</taxon>
        <taxon>Neopterygii</taxon>
        <taxon>Teleostei</taxon>
        <taxon>Anguilliformes</taxon>
        <taxon>Anguillidae</taxon>
        <taxon>Anguilla</taxon>
    </lineage>
</organism>
<dbReference type="AlphaFoldDB" id="A0A0E9RS60"/>
<evidence type="ECO:0000313" key="1">
    <source>
        <dbReference type="EMBL" id="JAH31143.1"/>
    </source>
</evidence>
<reference evidence="1" key="1">
    <citation type="submission" date="2014-11" db="EMBL/GenBank/DDBJ databases">
        <authorList>
            <person name="Amaro Gonzalez C."/>
        </authorList>
    </citation>
    <scope>NUCLEOTIDE SEQUENCE</scope>
</reference>
<dbReference type="EMBL" id="GBXM01077434">
    <property type="protein sequence ID" value="JAH31143.1"/>
    <property type="molecule type" value="Transcribed_RNA"/>
</dbReference>
<proteinExistence type="predicted"/>
<protein>
    <submittedName>
        <fullName evidence="1">Uncharacterized protein</fullName>
    </submittedName>
</protein>
<accession>A0A0E9RS60</accession>
<sequence length="38" mass="4413">MPTLNISAAIKRTIITFSLKHNQHYYKIYGLNFASGYH</sequence>
<reference evidence="1" key="2">
    <citation type="journal article" date="2015" name="Fish Shellfish Immunol.">
        <title>Early steps in the European eel (Anguilla anguilla)-Vibrio vulnificus interaction in the gills: Role of the RtxA13 toxin.</title>
        <authorList>
            <person name="Callol A."/>
            <person name="Pajuelo D."/>
            <person name="Ebbesson L."/>
            <person name="Teles M."/>
            <person name="MacKenzie S."/>
            <person name="Amaro C."/>
        </authorList>
    </citation>
    <scope>NUCLEOTIDE SEQUENCE</scope>
</reference>
<name>A0A0E9RS60_ANGAN</name>